<protein>
    <submittedName>
        <fullName evidence="5">LacI family DNA-binding transcriptional regulator</fullName>
    </submittedName>
</protein>
<evidence type="ECO:0000256" key="1">
    <source>
        <dbReference type="ARBA" id="ARBA00023015"/>
    </source>
</evidence>
<dbReference type="EMBL" id="JAFLHG010000012">
    <property type="protein sequence ID" value="MBT8798889.1"/>
    <property type="molecule type" value="Genomic_DNA"/>
</dbReference>
<dbReference type="InterPro" id="IPR046335">
    <property type="entry name" value="LacI/GalR-like_sensor"/>
</dbReference>
<evidence type="ECO:0000256" key="3">
    <source>
        <dbReference type="ARBA" id="ARBA00023163"/>
    </source>
</evidence>
<dbReference type="Gene3D" id="3.40.50.2300">
    <property type="match status" value="2"/>
</dbReference>
<dbReference type="Proteomes" id="UP000740605">
    <property type="component" value="Unassembled WGS sequence"/>
</dbReference>
<dbReference type="CDD" id="cd01392">
    <property type="entry name" value="HTH_LacI"/>
    <property type="match status" value="1"/>
</dbReference>
<dbReference type="InterPro" id="IPR010982">
    <property type="entry name" value="Lambda_DNA-bd_dom_sf"/>
</dbReference>
<accession>A0ABS5XWI4</accession>
<evidence type="ECO:0000259" key="4">
    <source>
        <dbReference type="PROSITE" id="PS50932"/>
    </source>
</evidence>
<dbReference type="PROSITE" id="PS50932">
    <property type="entry name" value="HTH_LACI_2"/>
    <property type="match status" value="1"/>
</dbReference>
<evidence type="ECO:0000256" key="2">
    <source>
        <dbReference type="ARBA" id="ARBA00023125"/>
    </source>
</evidence>
<feature type="domain" description="HTH lacI-type" evidence="4">
    <location>
        <begin position="47"/>
        <end position="101"/>
    </location>
</feature>
<dbReference type="GO" id="GO:0003677">
    <property type="term" value="F:DNA binding"/>
    <property type="evidence" value="ECO:0007669"/>
    <property type="project" value="UniProtKB-KW"/>
</dbReference>
<keyword evidence="1" id="KW-0805">Transcription regulation</keyword>
<gene>
    <name evidence="5" type="ORF">J0P97_12530</name>
</gene>
<keyword evidence="6" id="KW-1185">Reference proteome</keyword>
<proteinExistence type="predicted"/>
<organism evidence="5 6">
    <name type="scientific">Microbacterium flavum</name>
    <dbReference type="NCBI Taxonomy" id="415216"/>
    <lineage>
        <taxon>Bacteria</taxon>
        <taxon>Bacillati</taxon>
        <taxon>Actinomycetota</taxon>
        <taxon>Actinomycetes</taxon>
        <taxon>Micrococcales</taxon>
        <taxon>Microbacteriaceae</taxon>
        <taxon>Microbacterium</taxon>
    </lineage>
</organism>
<dbReference type="Pfam" id="PF13377">
    <property type="entry name" value="Peripla_BP_3"/>
    <property type="match status" value="1"/>
</dbReference>
<comment type="caution">
    <text evidence="5">The sequence shown here is derived from an EMBL/GenBank/DDBJ whole genome shotgun (WGS) entry which is preliminary data.</text>
</comment>
<dbReference type="PANTHER" id="PTHR30146">
    <property type="entry name" value="LACI-RELATED TRANSCRIPTIONAL REPRESSOR"/>
    <property type="match status" value="1"/>
</dbReference>
<keyword evidence="3" id="KW-0804">Transcription</keyword>
<dbReference type="PANTHER" id="PTHR30146:SF109">
    <property type="entry name" value="HTH-TYPE TRANSCRIPTIONAL REGULATOR GALS"/>
    <property type="match status" value="1"/>
</dbReference>
<dbReference type="Pfam" id="PF00356">
    <property type="entry name" value="LacI"/>
    <property type="match status" value="1"/>
</dbReference>
<dbReference type="Gene3D" id="1.10.260.40">
    <property type="entry name" value="lambda repressor-like DNA-binding domains"/>
    <property type="match status" value="1"/>
</dbReference>
<reference evidence="5 6" key="1">
    <citation type="submission" date="2021-03" db="EMBL/GenBank/DDBJ databases">
        <title>Microbacterium pauli sp. nov., isolated from microfiltered milk.</title>
        <authorList>
            <person name="Bellassi P."/>
            <person name="Fontana A."/>
            <person name="Callegari M.L."/>
            <person name="Lorenzo M."/>
            <person name="Cappa F."/>
        </authorList>
    </citation>
    <scope>NUCLEOTIDE SEQUENCE [LARGE SCALE GENOMIC DNA]</scope>
    <source>
        <strain evidence="5 6">DSM 18909</strain>
    </source>
</reference>
<name>A0ABS5XWI4_9MICO</name>
<dbReference type="CDD" id="cd06267">
    <property type="entry name" value="PBP1_LacI_sugar_binding-like"/>
    <property type="match status" value="1"/>
</dbReference>
<sequence>MRAERRPQGSSLRNCDRSQGLWSGHYHTGAFGVESALVTSPDGARRPTIRDVSRVAGVSHGTVSRYLNGGHWVSPEAREAVEAAITSTGYTANHAARSLATGRSGSLAFLLTESQQLLFSDPTFALLLRGATESLAERSMTLVLLIAGTEGERANVERYVRAGHVDGVLLVSSHESDALLASLVEAGVPTVCSGLPLGDPDIPHVAIDEQGAAREMTRYLRDAGRRRIALITGPHDTPGGRLRFEGFRAEMGERYDPALVEQGSYERGSGDAAMTRLLERAPDLDAVFAASDVMAVGAIEALRRAGRRVPEDVAVAGFDDSGLAETMRPGLTTVRQPWSEISATMVDMVLDIVAGRPRDSVVLPTTLVVRESA</sequence>
<evidence type="ECO:0000313" key="6">
    <source>
        <dbReference type="Proteomes" id="UP000740605"/>
    </source>
</evidence>
<dbReference type="SUPFAM" id="SSF47413">
    <property type="entry name" value="lambda repressor-like DNA-binding domains"/>
    <property type="match status" value="1"/>
</dbReference>
<evidence type="ECO:0000313" key="5">
    <source>
        <dbReference type="EMBL" id="MBT8798889.1"/>
    </source>
</evidence>
<dbReference type="SUPFAM" id="SSF53822">
    <property type="entry name" value="Periplasmic binding protein-like I"/>
    <property type="match status" value="1"/>
</dbReference>
<keyword evidence="2 5" id="KW-0238">DNA-binding</keyword>
<dbReference type="SMART" id="SM00354">
    <property type="entry name" value="HTH_LACI"/>
    <property type="match status" value="1"/>
</dbReference>
<dbReference type="InterPro" id="IPR028082">
    <property type="entry name" value="Peripla_BP_I"/>
</dbReference>
<dbReference type="InterPro" id="IPR000843">
    <property type="entry name" value="HTH_LacI"/>
</dbReference>